<proteinExistence type="predicted"/>
<gene>
    <name evidence="1" type="ORF">IAI60_15765</name>
</gene>
<comment type="caution">
    <text evidence="1">The sequence shown here is derived from an EMBL/GenBank/DDBJ whole genome shotgun (WGS) entry which is preliminary data.</text>
</comment>
<evidence type="ECO:0000313" key="2">
    <source>
        <dbReference type="Proteomes" id="UP001518990"/>
    </source>
</evidence>
<keyword evidence="2" id="KW-1185">Reference proteome</keyword>
<sequence>MADLTPRLRRLTRWAELDRMLPALGRPSGKAAQALAEALLRLAKREGGGLGLNPAVLGRLSSRLDAQGLRLEHPSWQAMTAVLAGAAPATFQAGEAMPAALAVAALRISHGHAAAMRWLLTTVTALPGTAALDARLHETLWRLDLLRADAGMAAWAPDLPPAQQLRALRLLGLTARRPMPYSQALVEHLALPWMARCTVTGEAEPALVLEGLLTEHWLKREESEAHYARWTSAWTPGLFALGRAAQAPEHRPGPAGDGPPPLAFIVHNGVLLAHTEVLLLALRRLQQRGDAGFRPQIWVLGEMEERFHAAFSAAGAELYALGAWCAGQGLAARLHRLRRELAARGCEAAVWLCHPHLLAYAAGLGIAPRLAWWSLKYHPPIPGPDLRLCQAGGEPMAAVTIRGQSWHILPLGFMAVPPGPEARAEAARLRAGLPPDAVLLSTVMRIDKMDSPAFWETAAAILKQAPQAIWRYAGQQDLPGLRACLERHGVAGRAQFVGWVNPAVEAALADLYLDGWPVGSGATAAQAMMAGIPYVFRVAEAAMDGSTGVMDTLWLLPRRRGALGPEAEASFLACFAESTGSLLRQPRDQEEQVRWALDLIADAALRRRTGAAFQRFASRHVCNPEGLAEGLRRAAAQLLPGRSFAKNICVEVPAL</sequence>
<dbReference type="RefSeq" id="WP_207448719.1">
    <property type="nucleotide sequence ID" value="NZ_CP061093.1"/>
</dbReference>
<organism evidence="1 2">
    <name type="scientific">Roseomonas marmotae</name>
    <dbReference type="NCBI Taxonomy" id="2768161"/>
    <lineage>
        <taxon>Bacteria</taxon>
        <taxon>Pseudomonadati</taxon>
        <taxon>Pseudomonadota</taxon>
        <taxon>Alphaproteobacteria</taxon>
        <taxon>Acetobacterales</taxon>
        <taxon>Roseomonadaceae</taxon>
        <taxon>Roseomonas</taxon>
    </lineage>
</organism>
<evidence type="ECO:0008006" key="3">
    <source>
        <dbReference type="Google" id="ProtNLM"/>
    </source>
</evidence>
<dbReference type="EMBL" id="JACTNF010000017">
    <property type="protein sequence ID" value="MBO1076074.1"/>
    <property type="molecule type" value="Genomic_DNA"/>
</dbReference>
<dbReference type="SUPFAM" id="SSF53756">
    <property type="entry name" value="UDP-Glycosyltransferase/glycogen phosphorylase"/>
    <property type="match status" value="1"/>
</dbReference>
<protein>
    <recommendedName>
        <fullName evidence="3">Glycosyltransferase</fullName>
    </recommendedName>
</protein>
<dbReference type="Gene3D" id="3.40.50.2000">
    <property type="entry name" value="Glycogen Phosphorylase B"/>
    <property type="match status" value="1"/>
</dbReference>
<dbReference type="Proteomes" id="UP001518990">
    <property type="component" value="Unassembled WGS sequence"/>
</dbReference>
<accession>A0ABS3KF30</accession>
<name>A0ABS3KF30_9PROT</name>
<reference evidence="1 2" key="1">
    <citation type="submission" date="2020-09" db="EMBL/GenBank/DDBJ databases">
        <title>Roseomonas.</title>
        <authorList>
            <person name="Zhu W."/>
        </authorList>
    </citation>
    <scope>NUCLEOTIDE SEQUENCE [LARGE SCALE GENOMIC DNA]</scope>
    <source>
        <strain evidence="1 2">1311</strain>
    </source>
</reference>
<evidence type="ECO:0000313" key="1">
    <source>
        <dbReference type="EMBL" id="MBO1076074.1"/>
    </source>
</evidence>